<dbReference type="Gene3D" id="3.40.50.720">
    <property type="entry name" value="NAD(P)-binding Rossmann-like Domain"/>
    <property type="match status" value="1"/>
</dbReference>
<evidence type="ECO:0000256" key="5">
    <source>
        <dbReference type="PIRSR" id="PIRSR000105-2"/>
    </source>
</evidence>
<evidence type="ECO:0000259" key="7">
    <source>
        <dbReference type="Pfam" id="PF02737"/>
    </source>
</evidence>
<organism evidence="8 9">
    <name type="scientific">Pontibacterium sinense</name>
    <dbReference type="NCBI Taxonomy" id="2781979"/>
    <lineage>
        <taxon>Bacteria</taxon>
        <taxon>Pseudomonadati</taxon>
        <taxon>Pseudomonadota</taxon>
        <taxon>Gammaproteobacteria</taxon>
        <taxon>Oceanospirillales</taxon>
        <taxon>Oceanospirillaceae</taxon>
        <taxon>Pontibacterium</taxon>
    </lineage>
</organism>
<evidence type="ECO:0000256" key="2">
    <source>
        <dbReference type="ARBA" id="ARBA00023002"/>
    </source>
</evidence>
<dbReference type="Pfam" id="PF00725">
    <property type="entry name" value="3HCDH"/>
    <property type="match status" value="1"/>
</dbReference>
<feature type="domain" description="3-hydroxyacyl-CoA dehydrogenase NAD binding" evidence="7">
    <location>
        <begin position="7"/>
        <end position="184"/>
    </location>
</feature>
<feature type="binding site" evidence="5">
    <location>
        <position position="144"/>
    </location>
    <ligand>
        <name>NAD(+)</name>
        <dbReference type="ChEBI" id="CHEBI:57540"/>
    </ligand>
</feature>
<dbReference type="NCBIfam" id="NF005875">
    <property type="entry name" value="PRK07819.1"/>
    <property type="match status" value="1"/>
</dbReference>
<evidence type="ECO:0000313" key="9">
    <source>
        <dbReference type="Proteomes" id="UP000640333"/>
    </source>
</evidence>
<dbReference type="Proteomes" id="UP000640333">
    <property type="component" value="Unassembled WGS sequence"/>
</dbReference>
<dbReference type="GO" id="GO:0070403">
    <property type="term" value="F:NAD+ binding"/>
    <property type="evidence" value="ECO:0007669"/>
    <property type="project" value="InterPro"/>
</dbReference>
<keyword evidence="9" id="KW-1185">Reference proteome</keyword>
<dbReference type="PIRSF" id="PIRSF000105">
    <property type="entry name" value="HCDH"/>
    <property type="match status" value="1"/>
</dbReference>
<accession>A0A8J7FBZ8</accession>
<evidence type="ECO:0000256" key="4">
    <source>
        <dbReference type="PIRSR" id="PIRSR000105-1"/>
    </source>
</evidence>
<keyword evidence="3 5" id="KW-0520">NAD</keyword>
<feature type="binding site" evidence="5">
    <location>
        <position position="275"/>
    </location>
    <ligand>
        <name>NAD(+)</name>
        <dbReference type="ChEBI" id="CHEBI:57540"/>
    </ligand>
</feature>
<dbReference type="PANTHER" id="PTHR48075:SF5">
    <property type="entry name" value="3-HYDROXYBUTYRYL-COA DEHYDROGENASE"/>
    <property type="match status" value="1"/>
</dbReference>
<dbReference type="Pfam" id="PF02737">
    <property type="entry name" value="3HCDH_N"/>
    <property type="match status" value="1"/>
</dbReference>
<dbReference type="GO" id="GO:0008691">
    <property type="term" value="F:3-hydroxybutyryl-CoA dehydrogenase activity"/>
    <property type="evidence" value="ECO:0007669"/>
    <property type="project" value="UniProtKB-EC"/>
</dbReference>
<gene>
    <name evidence="8" type="ORF">IOQ59_12790</name>
</gene>
<dbReference type="FunFam" id="3.40.50.720:FF:000009">
    <property type="entry name" value="Fatty oxidation complex, alpha subunit"/>
    <property type="match status" value="1"/>
</dbReference>
<dbReference type="Gene3D" id="1.10.1040.10">
    <property type="entry name" value="N-(1-d-carboxylethyl)-l-norvaline Dehydrogenase, domain 2"/>
    <property type="match status" value="1"/>
</dbReference>
<name>A0A8J7FBZ8_9GAMM</name>
<feature type="domain" description="3-hydroxyacyl-CoA dehydrogenase C-terminal" evidence="6">
    <location>
        <begin position="187"/>
        <end position="283"/>
    </location>
</feature>
<dbReference type="InterPro" id="IPR006108">
    <property type="entry name" value="3HC_DH_C"/>
</dbReference>
<protein>
    <submittedName>
        <fullName evidence="8">3-hydroxybutyryl-CoA dehydrogenase</fullName>
        <ecNumber evidence="8">1.1.1.157</ecNumber>
    </submittedName>
</protein>
<dbReference type="RefSeq" id="WP_193953764.1">
    <property type="nucleotide sequence ID" value="NZ_JADEYS010000012.1"/>
</dbReference>
<comment type="caution">
    <text evidence="8">The sequence shown here is derived from an EMBL/GenBank/DDBJ whole genome shotgun (WGS) entry which is preliminary data.</text>
</comment>
<dbReference type="PROSITE" id="PS00067">
    <property type="entry name" value="3HCDH"/>
    <property type="match status" value="1"/>
</dbReference>
<feature type="binding site" evidence="5">
    <location>
        <position position="93"/>
    </location>
    <ligand>
        <name>NAD(+)</name>
        <dbReference type="ChEBI" id="CHEBI:57540"/>
    </ligand>
</feature>
<comment type="similarity">
    <text evidence="1">Belongs to the 3-hydroxyacyl-CoA dehydrogenase family.</text>
</comment>
<dbReference type="SUPFAM" id="SSF48179">
    <property type="entry name" value="6-phosphogluconate dehydrogenase C-terminal domain-like"/>
    <property type="match status" value="1"/>
</dbReference>
<dbReference type="InterPro" id="IPR006176">
    <property type="entry name" value="3-OHacyl-CoA_DH_NAD-bd"/>
</dbReference>
<dbReference type="InterPro" id="IPR013328">
    <property type="entry name" value="6PGD_dom2"/>
</dbReference>
<feature type="site" description="Important for catalytic activity" evidence="4">
    <location>
        <position position="141"/>
    </location>
</feature>
<evidence type="ECO:0000256" key="1">
    <source>
        <dbReference type="ARBA" id="ARBA00009463"/>
    </source>
</evidence>
<dbReference type="NCBIfam" id="NF004474">
    <property type="entry name" value="PRK05808.1"/>
    <property type="match status" value="1"/>
</dbReference>
<dbReference type="InterPro" id="IPR008927">
    <property type="entry name" value="6-PGluconate_DH-like_C_sf"/>
</dbReference>
<evidence type="ECO:0000313" key="8">
    <source>
        <dbReference type="EMBL" id="MBE9398132.1"/>
    </source>
</evidence>
<dbReference type="InterPro" id="IPR006180">
    <property type="entry name" value="3-OHacyl-CoA_DH_CS"/>
</dbReference>
<feature type="binding site" evidence="5">
    <location>
        <position position="34"/>
    </location>
    <ligand>
        <name>NAD(+)</name>
        <dbReference type="ChEBI" id="CHEBI:57540"/>
    </ligand>
</feature>
<evidence type="ECO:0000259" key="6">
    <source>
        <dbReference type="Pfam" id="PF00725"/>
    </source>
</evidence>
<dbReference type="AlphaFoldDB" id="A0A8J7FBZ8"/>
<feature type="binding site" evidence="5">
    <location>
        <position position="98"/>
    </location>
    <ligand>
        <name>NAD(+)</name>
        <dbReference type="ChEBI" id="CHEBI:57540"/>
    </ligand>
</feature>
<dbReference type="PANTHER" id="PTHR48075">
    <property type="entry name" value="3-HYDROXYACYL-COA DEHYDROGENASE FAMILY PROTEIN"/>
    <property type="match status" value="1"/>
</dbReference>
<dbReference type="InterPro" id="IPR022694">
    <property type="entry name" value="3-OHacyl-CoA_DH"/>
</dbReference>
<sequence length="284" mass="30047">MTTISSVGVVGAGQMGSGIAQVIAAAGIAVRISDVNLQAAQSGLNSIAKRLNSQVEREKITAGEADTLLQHITPVGSLTDLADCDLVIEAASEDITLKLNLFQHLDSVCKADTILASNTSSISITTIGAATSRPDKVVGMHFFNPVPVMALVEVIRGLATSDSTFDTAKAFTEQLGKSPVACNDKAGFVVNRILVPMLNEACYVLEEGIANVEDIDTAMQLGCAHPMGPLTLADFIGLDTCLAVMEVLHHDLGEDKYRPAPLLRKYVAAGWLGKKAGRGFYDYR</sequence>
<feature type="binding site" evidence="5">
    <location>
        <begin position="11"/>
        <end position="16"/>
    </location>
    <ligand>
        <name>NAD(+)</name>
        <dbReference type="ChEBI" id="CHEBI:57540"/>
    </ligand>
</feature>
<reference evidence="8" key="1">
    <citation type="submission" date="2020-10" db="EMBL/GenBank/DDBJ databases">
        <title>Bacterium isolated from coastal waters sediment.</title>
        <authorList>
            <person name="Chen R.-J."/>
            <person name="Lu D.-C."/>
            <person name="Zhu K.-L."/>
            <person name="Du Z.-J."/>
        </authorList>
    </citation>
    <scope>NUCLEOTIDE SEQUENCE</scope>
    <source>
        <strain evidence="8">N1Y112</strain>
    </source>
</reference>
<feature type="binding site" evidence="5">
    <location>
        <position position="120"/>
    </location>
    <ligand>
        <name>NAD(+)</name>
        <dbReference type="ChEBI" id="CHEBI:57540"/>
    </ligand>
</feature>
<dbReference type="InterPro" id="IPR036291">
    <property type="entry name" value="NAD(P)-bd_dom_sf"/>
</dbReference>
<dbReference type="GO" id="GO:0006631">
    <property type="term" value="P:fatty acid metabolic process"/>
    <property type="evidence" value="ECO:0007669"/>
    <property type="project" value="InterPro"/>
</dbReference>
<dbReference type="EMBL" id="JADEYS010000012">
    <property type="protein sequence ID" value="MBE9398132.1"/>
    <property type="molecule type" value="Genomic_DNA"/>
</dbReference>
<evidence type="ECO:0000256" key="3">
    <source>
        <dbReference type="ARBA" id="ARBA00023027"/>
    </source>
</evidence>
<dbReference type="SUPFAM" id="SSF51735">
    <property type="entry name" value="NAD(P)-binding Rossmann-fold domains"/>
    <property type="match status" value="1"/>
</dbReference>
<proteinExistence type="inferred from homology"/>
<dbReference type="EC" id="1.1.1.157" evidence="8"/>
<keyword evidence="2 8" id="KW-0560">Oxidoreductase</keyword>